<dbReference type="PANTHER" id="PTHR46268:SF15">
    <property type="entry name" value="UNIVERSAL STRESS PROTEIN HP_0031"/>
    <property type="match status" value="1"/>
</dbReference>
<name>A0A370NL96_9BURK</name>
<dbReference type="Proteomes" id="UP000255165">
    <property type="component" value="Unassembled WGS sequence"/>
</dbReference>
<accession>A0A370NL96</accession>
<dbReference type="AlphaFoldDB" id="A0A370NL96"/>
<proteinExistence type="inferred from homology"/>
<comment type="caution">
    <text evidence="3">The sequence shown here is derived from an EMBL/GenBank/DDBJ whole genome shotgun (WGS) entry which is preliminary data.</text>
</comment>
<keyword evidence="4" id="KW-1185">Reference proteome</keyword>
<dbReference type="SUPFAM" id="SSF52402">
    <property type="entry name" value="Adenine nucleotide alpha hydrolases-like"/>
    <property type="match status" value="2"/>
</dbReference>
<sequence length="279" mass="29512">MDYRTILVELGSDAGCAARIHMAADLASCFGAHVIGASATGLRIDPVRGAGDDAARYAELARRRLLGQVASHGELLGNTLADTAPGITFSHHVVEEETGWVLAQEARVADIVLLAQPGATGSGVPSLAPEVAEYVMLNAGRPVIVLPAEVRRLHGGHVVIAWDGQREAARAVADAMPLLLRARQVTILAVWGRPGTPDGNSEPVAGLRHYLQRHGIVAAVRTEQTSLPVGPVICDVLEELGADFLVAGGYGHSRMRELVMGGTTRTLMRQTKVPVLFSH</sequence>
<gene>
    <name evidence="3" type="ORF">DN412_31635</name>
</gene>
<dbReference type="CDD" id="cd00293">
    <property type="entry name" value="USP-like"/>
    <property type="match status" value="1"/>
</dbReference>
<dbReference type="PANTHER" id="PTHR46268">
    <property type="entry name" value="STRESS RESPONSE PROTEIN NHAX"/>
    <property type="match status" value="1"/>
</dbReference>
<evidence type="ECO:0000256" key="1">
    <source>
        <dbReference type="ARBA" id="ARBA00008791"/>
    </source>
</evidence>
<dbReference type="RefSeq" id="WP_115215187.1">
    <property type="nucleotide sequence ID" value="NZ_QKWJ01000064.1"/>
</dbReference>
<dbReference type="InterPro" id="IPR006016">
    <property type="entry name" value="UspA"/>
</dbReference>
<organism evidence="3 4">
    <name type="scientific">Cupriavidus lacunae</name>
    <dbReference type="NCBI Taxonomy" id="2666307"/>
    <lineage>
        <taxon>Bacteria</taxon>
        <taxon>Pseudomonadati</taxon>
        <taxon>Pseudomonadota</taxon>
        <taxon>Betaproteobacteria</taxon>
        <taxon>Burkholderiales</taxon>
        <taxon>Burkholderiaceae</taxon>
        <taxon>Cupriavidus</taxon>
    </lineage>
</organism>
<comment type="similarity">
    <text evidence="1">Belongs to the universal stress protein A family.</text>
</comment>
<dbReference type="EMBL" id="QKWJ01000064">
    <property type="protein sequence ID" value="RDK06374.1"/>
    <property type="molecule type" value="Genomic_DNA"/>
</dbReference>
<evidence type="ECO:0000259" key="2">
    <source>
        <dbReference type="Pfam" id="PF00582"/>
    </source>
</evidence>
<evidence type="ECO:0000313" key="3">
    <source>
        <dbReference type="EMBL" id="RDK06374.1"/>
    </source>
</evidence>
<reference evidence="4" key="1">
    <citation type="submission" date="2018-06" db="EMBL/GenBank/DDBJ databases">
        <authorList>
            <person name="Feng T."/>
            <person name="Jeon C.O."/>
        </authorList>
    </citation>
    <scope>NUCLEOTIDE SEQUENCE [LARGE SCALE GENOMIC DNA]</scope>
    <source>
        <strain evidence="4">S23</strain>
    </source>
</reference>
<dbReference type="Gene3D" id="3.40.50.12370">
    <property type="match status" value="1"/>
</dbReference>
<dbReference type="Pfam" id="PF00582">
    <property type="entry name" value="Usp"/>
    <property type="match status" value="1"/>
</dbReference>
<feature type="domain" description="UspA" evidence="2">
    <location>
        <begin position="157"/>
        <end position="276"/>
    </location>
</feature>
<dbReference type="PRINTS" id="PR01438">
    <property type="entry name" value="UNVRSLSTRESS"/>
</dbReference>
<evidence type="ECO:0000313" key="4">
    <source>
        <dbReference type="Proteomes" id="UP000255165"/>
    </source>
</evidence>
<protein>
    <submittedName>
        <fullName evidence="3">Universal stress protein</fullName>
    </submittedName>
</protein>
<dbReference type="InterPro" id="IPR006015">
    <property type="entry name" value="Universal_stress_UspA"/>
</dbReference>